<dbReference type="eggNOG" id="COG3464">
    <property type="taxonomic scope" value="Bacteria"/>
</dbReference>
<dbReference type="HOGENOM" id="CLU_1446367_0_0_9"/>
<name>E0NDR0_PEDAC</name>
<evidence type="ECO:0000259" key="1">
    <source>
        <dbReference type="Pfam" id="PF14690"/>
    </source>
</evidence>
<keyword evidence="3" id="KW-1185">Reference proteome</keyword>
<evidence type="ECO:0000313" key="3">
    <source>
        <dbReference type="Proteomes" id="UP000004470"/>
    </source>
</evidence>
<proteinExistence type="predicted"/>
<dbReference type="PANTHER" id="PTHR33498">
    <property type="entry name" value="TRANSPOSASE FOR INSERTION SEQUENCE ELEMENT IS1557"/>
    <property type="match status" value="1"/>
</dbReference>
<accession>E0NDR0</accession>
<gene>
    <name evidence="2" type="ORF">HMPREF0623_0432</name>
</gene>
<sequence>MSTETKLKAGDNMSRKGIIQDNLTKSDPNLEVKSVMEEKEVYRVIGKLTYRLTSCAYCHTRSIVKNGFKTVYIRDIPFNDKPVILQIDKQRFLCKACHRSIIAQTNLIKKYAQLTQRLKFSIINYLAKDLSVNNIAQELNVSPVSVNRIVTDLHDQWVHPKATLPEHLSIDEVRTTQHQMSFFGYQR</sequence>
<dbReference type="PANTHER" id="PTHR33498:SF1">
    <property type="entry name" value="TRANSPOSASE FOR INSERTION SEQUENCE ELEMENT IS1557"/>
    <property type="match status" value="1"/>
</dbReference>
<dbReference type="EMBL" id="AEEG01000002">
    <property type="protein sequence ID" value="EFL96381.1"/>
    <property type="molecule type" value="Genomic_DNA"/>
</dbReference>
<dbReference type="Pfam" id="PF14690">
    <property type="entry name" value="Zn_ribbon_ISL3"/>
    <property type="match status" value="1"/>
</dbReference>
<feature type="domain" description="Transposase IS204/IS1001/IS1096/IS1165 zinc-finger" evidence="1">
    <location>
        <begin position="53"/>
        <end position="97"/>
    </location>
</feature>
<evidence type="ECO:0000313" key="2">
    <source>
        <dbReference type="EMBL" id="EFL96381.1"/>
    </source>
</evidence>
<dbReference type="InterPro" id="IPR029261">
    <property type="entry name" value="Transposase_Znf"/>
</dbReference>
<reference evidence="2" key="1">
    <citation type="submission" date="2010-07" db="EMBL/GenBank/DDBJ databases">
        <authorList>
            <person name="Muzny D."/>
            <person name="Qin X."/>
            <person name="Deng J."/>
            <person name="Jiang H."/>
            <person name="Liu Y."/>
            <person name="Qu J."/>
            <person name="Song X.-Z."/>
            <person name="Zhang L."/>
            <person name="Thornton R."/>
            <person name="Coyle M."/>
            <person name="Francisco L."/>
            <person name="Jackson L."/>
            <person name="Javaid M."/>
            <person name="Korchina V."/>
            <person name="Kovar C."/>
            <person name="Mata R."/>
            <person name="Mathew T."/>
            <person name="Ngo R."/>
            <person name="Nguyen L."/>
            <person name="Nguyen N."/>
            <person name="Okwuonu G."/>
            <person name="Ongeri F."/>
            <person name="Pham C."/>
            <person name="Simmons D."/>
            <person name="Wilczek-Boney K."/>
            <person name="Hale W."/>
            <person name="Jakkamsetti A."/>
            <person name="Pham P."/>
            <person name="Ruth R."/>
            <person name="San Lucas F."/>
            <person name="Warren J."/>
            <person name="Zhang J."/>
            <person name="Zhao Z."/>
            <person name="Zhou C."/>
            <person name="Zhu D."/>
            <person name="Lee S."/>
            <person name="Bess C."/>
            <person name="Blankenburg K."/>
            <person name="Forbes L."/>
            <person name="Fu Q."/>
            <person name="Gubbala S."/>
            <person name="Hirani K."/>
            <person name="Jayaseelan J.C."/>
            <person name="Lara F."/>
            <person name="Munidasa M."/>
            <person name="Palculict T."/>
            <person name="Patil S."/>
            <person name="Pu L.-L."/>
            <person name="Saada N."/>
            <person name="Tang L."/>
            <person name="Weissenberger G."/>
            <person name="Zhu Y."/>
            <person name="Hemphill L."/>
            <person name="Shang Y."/>
            <person name="Youmans B."/>
            <person name="Ayvaz T."/>
            <person name="Ross M."/>
            <person name="Santibanez J."/>
            <person name="Aqrawi P."/>
            <person name="Gross S."/>
            <person name="Joshi V."/>
            <person name="Fowler G."/>
            <person name="Nazareth L."/>
            <person name="Reid J."/>
            <person name="Worley K."/>
            <person name="Petrosino J."/>
            <person name="Highlander S."/>
            <person name="Gibbs R."/>
        </authorList>
    </citation>
    <scope>NUCLEOTIDE SEQUENCE [LARGE SCALE GENOMIC DNA]</scope>
    <source>
        <strain evidence="2">DSM 20284</strain>
    </source>
</reference>
<dbReference type="AlphaFoldDB" id="E0NDR0"/>
<protein>
    <recommendedName>
        <fullName evidence="1">Transposase IS204/IS1001/IS1096/IS1165 zinc-finger domain-containing protein</fullName>
    </recommendedName>
</protein>
<organism evidence="2 3">
    <name type="scientific">Pediococcus acidilactici DSM 20284</name>
    <dbReference type="NCBI Taxonomy" id="862514"/>
    <lineage>
        <taxon>Bacteria</taxon>
        <taxon>Bacillati</taxon>
        <taxon>Bacillota</taxon>
        <taxon>Bacilli</taxon>
        <taxon>Lactobacillales</taxon>
        <taxon>Lactobacillaceae</taxon>
        <taxon>Pediococcus</taxon>
        <taxon>Pediococcus acidilactici group</taxon>
    </lineage>
</organism>
<dbReference type="Proteomes" id="UP000004470">
    <property type="component" value="Unassembled WGS sequence"/>
</dbReference>
<dbReference type="InterPro" id="IPR047951">
    <property type="entry name" value="Transpos_ISL3"/>
</dbReference>
<comment type="caution">
    <text evidence="2">The sequence shown here is derived from an EMBL/GenBank/DDBJ whole genome shotgun (WGS) entry which is preliminary data.</text>
</comment>